<evidence type="ECO:0000313" key="3">
    <source>
        <dbReference type="Proteomes" id="UP000244908"/>
    </source>
</evidence>
<feature type="transmembrane region" description="Helical" evidence="1">
    <location>
        <begin position="58"/>
        <end position="77"/>
    </location>
</feature>
<dbReference type="InterPro" id="IPR008535">
    <property type="entry name" value="DUF817"/>
</dbReference>
<feature type="transmembrane region" description="Helical" evidence="1">
    <location>
        <begin position="240"/>
        <end position="262"/>
    </location>
</feature>
<gene>
    <name evidence="2" type="ORF">HYN51_07555</name>
</gene>
<dbReference type="OrthoDB" id="1550598at2"/>
<dbReference type="EMBL" id="CP029185">
    <property type="protein sequence ID" value="AWH88420.1"/>
    <property type="molecule type" value="Genomic_DNA"/>
</dbReference>
<feature type="transmembrane region" description="Helical" evidence="1">
    <location>
        <begin position="83"/>
        <end position="102"/>
    </location>
</feature>
<dbReference type="Proteomes" id="UP000244908">
    <property type="component" value="Chromosome"/>
</dbReference>
<evidence type="ECO:0000256" key="1">
    <source>
        <dbReference type="SAM" id="Phobius"/>
    </source>
</evidence>
<protein>
    <submittedName>
        <fullName evidence="2">DUF817 domain-containing protein</fullName>
    </submittedName>
</protein>
<keyword evidence="1" id="KW-0812">Transmembrane</keyword>
<sequence length="279" mass="31774">MGYAHPWYIQGWIRTLPLLLQEFWSFGVKEAISCIFAVSFFITLALSKFLPLGGLPRYDFVLIVALAVQFALVYSGLETKKELIAISLFHLLGLVLDIFKTAPGIGSWSYPEFAYSKVLGVPLYSGFMYAAVGSYMLQAWRHLSVRLTGYPSHLVVIILAAAIYLNFFTHHFIGDYRWPLTLILIAVFWNTKVHFKPIVREFWIPLPLAFLLIGFFIWIAENIVTLFGGWQYPNQATSWQIVHLGKISSWGLLVVITFVIVAELKSLNKCKESENKLTN</sequence>
<feature type="transmembrane region" description="Helical" evidence="1">
    <location>
        <begin position="23"/>
        <end position="46"/>
    </location>
</feature>
<name>A0A2Y9TY15_9GAMM</name>
<feature type="transmembrane region" description="Helical" evidence="1">
    <location>
        <begin position="149"/>
        <end position="168"/>
    </location>
</feature>
<dbReference type="Pfam" id="PF05675">
    <property type="entry name" value="DUF817"/>
    <property type="match status" value="1"/>
</dbReference>
<dbReference type="AlphaFoldDB" id="A0A2Y9TY15"/>
<organism evidence="2 3">
    <name type="scientific">Limnobaculum parvum</name>
    <dbReference type="NCBI Taxonomy" id="2172103"/>
    <lineage>
        <taxon>Bacteria</taxon>
        <taxon>Pseudomonadati</taxon>
        <taxon>Pseudomonadota</taxon>
        <taxon>Gammaproteobacteria</taxon>
        <taxon>Enterobacterales</taxon>
        <taxon>Budviciaceae</taxon>
        <taxon>Limnobaculum</taxon>
    </lineage>
</organism>
<dbReference type="PIRSF" id="PIRSF009141">
    <property type="entry name" value="UCP009141"/>
    <property type="match status" value="1"/>
</dbReference>
<proteinExistence type="predicted"/>
<feature type="transmembrane region" description="Helical" evidence="1">
    <location>
        <begin position="114"/>
        <end position="137"/>
    </location>
</feature>
<keyword evidence="3" id="KW-1185">Reference proteome</keyword>
<keyword evidence="1" id="KW-0472">Membrane</keyword>
<dbReference type="KEGG" id="lpv:HYN51_07555"/>
<keyword evidence="1" id="KW-1133">Transmembrane helix</keyword>
<reference evidence="2 3" key="1">
    <citation type="journal article" date="2019" name="Int. J. Syst. Evol. Microbiol.">
        <title>Limnobaculum parvum gen. nov., sp. nov., isolated from a freshwater lake.</title>
        <authorList>
            <person name="Baek C."/>
            <person name="Shin S.K."/>
            <person name="Yi H."/>
        </authorList>
    </citation>
    <scope>NUCLEOTIDE SEQUENCE [LARGE SCALE GENOMIC DNA]</scope>
    <source>
        <strain evidence="2 3">HYN0051</strain>
    </source>
</reference>
<feature type="transmembrane region" description="Helical" evidence="1">
    <location>
        <begin position="202"/>
        <end position="220"/>
    </location>
</feature>
<evidence type="ECO:0000313" key="2">
    <source>
        <dbReference type="EMBL" id="AWH88420.1"/>
    </source>
</evidence>
<accession>A0A2Y9TY15</accession>